<dbReference type="Proteomes" id="UP001159363">
    <property type="component" value="Chromosome 8"/>
</dbReference>
<accession>A0ABQ9GRZ7</accession>
<keyword evidence="2" id="KW-1185">Reference proteome</keyword>
<dbReference type="PANTHER" id="PTHR33939">
    <property type="entry name" value="PROTEIN CBG22215"/>
    <property type="match status" value="1"/>
</dbReference>
<proteinExistence type="predicted"/>
<comment type="caution">
    <text evidence="1">The sequence shown here is derived from an EMBL/GenBank/DDBJ whole genome shotgun (WGS) entry which is preliminary data.</text>
</comment>
<protein>
    <recommendedName>
        <fullName evidence="3">Transposase</fullName>
    </recommendedName>
</protein>
<gene>
    <name evidence="1" type="ORF">PR048_022672</name>
</gene>
<sequence length="122" mass="14470">MSGNYHDEINFIIFSKWVEEKLIPNFPANCLSVHDNTSYHRVQFNNAPIPGMTKPVIQLWLECNWLQMYLTDAMLQQHGHEVERLLPYHCQLNATEFKWNVMKSRVTEKTYLKMALTLKNSR</sequence>
<evidence type="ECO:0008006" key="3">
    <source>
        <dbReference type="Google" id="ProtNLM"/>
    </source>
</evidence>
<dbReference type="Gene3D" id="3.30.420.10">
    <property type="entry name" value="Ribonuclease H-like superfamily/Ribonuclease H"/>
    <property type="match status" value="1"/>
</dbReference>
<evidence type="ECO:0000313" key="2">
    <source>
        <dbReference type="Proteomes" id="UP001159363"/>
    </source>
</evidence>
<dbReference type="EMBL" id="JARBHB010000009">
    <property type="protein sequence ID" value="KAJ8874783.1"/>
    <property type="molecule type" value="Genomic_DNA"/>
</dbReference>
<reference evidence="1 2" key="1">
    <citation type="submission" date="2023-02" db="EMBL/GenBank/DDBJ databases">
        <title>LHISI_Scaffold_Assembly.</title>
        <authorList>
            <person name="Stuart O.P."/>
            <person name="Cleave R."/>
            <person name="Magrath M.J.L."/>
            <person name="Mikheyev A.S."/>
        </authorList>
    </citation>
    <scope>NUCLEOTIDE SEQUENCE [LARGE SCALE GENOMIC DNA]</scope>
    <source>
        <strain evidence="1">Daus_M_001</strain>
        <tissue evidence="1">Leg muscle</tissue>
    </source>
</reference>
<name>A0ABQ9GRZ7_9NEOP</name>
<dbReference type="PANTHER" id="PTHR33939:SF1">
    <property type="entry name" value="DUF4371 DOMAIN-CONTAINING PROTEIN"/>
    <property type="match status" value="1"/>
</dbReference>
<dbReference type="InterPro" id="IPR036397">
    <property type="entry name" value="RNaseH_sf"/>
</dbReference>
<organism evidence="1 2">
    <name type="scientific">Dryococelus australis</name>
    <dbReference type="NCBI Taxonomy" id="614101"/>
    <lineage>
        <taxon>Eukaryota</taxon>
        <taxon>Metazoa</taxon>
        <taxon>Ecdysozoa</taxon>
        <taxon>Arthropoda</taxon>
        <taxon>Hexapoda</taxon>
        <taxon>Insecta</taxon>
        <taxon>Pterygota</taxon>
        <taxon>Neoptera</taxon>
        <taxon>Polyneoptera</taxon>
        <taxon>Phasmatodea</taxon>
        <taxon>Verophasmatodea</taxon>
        <taxon>Anareolatae</taxon>
        <taxon>Phasmatidae</taxon>
        <taxon>Eurycanthinae</taxon>
        <taxon>Dryococelus</taxon>
    </lineage>
</organism>
<evidence type="ECO:0000313" key="1">
    <source>
        <dbReference type="EMBL" id="KAJ8874783.1"/>
    </source>
</evidence>